<organism evidence="1 2">
    <name type="scientific">Necator americanus</name>
    <name type="common">Human hookworm</name>
    <dbReference type="NCBI Taxonomy" id="51031"/>
    <lineage>
        <taxon>Eukaryota</taxon>
        <taxon>Metazoa</taxon>
        <taxon>Ecdysozoa</taxon>
        <taxon>Nematoda</taxon>
        <taxon>Chromadorea</taxon>
        <taxon>Rhabditida</taxon>
        <taxon>Rhabditina</taxon>
        <taxon>Rhabditomorpha</taxon>
        <taxon>Strongyloidea</taxon>
        <taxon>Ancylostomatidae</taxon>
        <taxon>Bunostominae</taxon>
        <taxon>Necator</taxon>
    </lineage>
</organism>
<keyword evidence="2" id="KW-1185">Reference proteome</keyword>
<proteinExistence type="predicted"/>
<evidence type="ECO:0000313" key="2">
    <source>
        <dbReference type="Proteomes" id="UP001303046"/>
    </source>
</evidence>
<reference evidence="1 2" key="1">
    <citation type="submission" date="2023-08" db="EMBL/GenBank/DDBJ databases">
        <title>A Necator americanus chromosomal reference genome.</title>
        <authorList>
            <person name="Ilik V."/>
            <person name="Petrzelkova K.J."/>
            <person name="Pardy F."/>
            <person name="Fuh T."/>
            <person name="Niatou-Singa F.S."/>
            <person name="Gouil Q."/>
            <person name="Baker L."/>
            <person name="Ritchie M.E."/>
            <person name="Jex A.R."/>
            <person name="Gazzola D."/>
            <person name="Li H."/>
            <person name="Toshio Fujiwara R."/>
            <person name="Zhan B."/>
            <person name="Aroian R.V."/>
            <person name="Pafco B."/>
            <person name="Schwarz E.M."/>
        </authorList>
    </citation>
    <scope>NUCLEOTIDE SEQUENCE [LARGE SCALE GENOMIC DNA]</scope>
    <source>
        <strain evidence="1 2">Aroian</strain>
        <tissue evidence="1">Whole animal</tissue>
    </source>
</reference>
<comment type="caution">
    <text evidence="1">The sequence shown here is derived from an EMBL/GenBank/DDBJ whole genome shotgun (WGS) entry which is preliminary data.</text>
</comment>
<name>A0ABR1DPF6_NECAM</name>
<protein>
    <submittedName>
        <fullName evidence="1">Uncharacterized protein</fullName>
    </submittedName>
</protein>
<sequence>MITGYAHLFDTTVLPALTYALENWALRKQEENVLSVIERAIERHCAINAENGLVHLSNRDCIDREKIINVIRNGTLSHDERIKKVEEMSTRESEQITKL</sequence>
<gene>
    <name evidence="1" type="primary">Necator_chrIV.g16932</name>
    <name evidence="1" type="ORF">RB195_003634</name>
</gene>
<accession>A0ABR1DPF6</accession>
<dbReference type="EMBL" id="JAVFWL010000004">
    <property type="protein sequence ID" value="KAK6752331.1"/>
    <property type="molecule type" value="Genomic_DNA"/>
</dbReference>
<dbReference type="Proteomes" id="UP001303046">
    <property type="component" value="Unassembled WGS sequence"/>
</dbReference>
<evidence type="ECO:0000313" key="1">
    <source>
        <dbReference type="EMBL" id="KAK6752331.1"/>
    </source>
</evidence>